<dbReference type="Proteomes" id="UP000053328">
    <property type="component" value="Unassembled WGS sequence"/>
</dbReference>
<organism evidence="5 6">
    <name type="scientific">Exophiala spinifera</name>
    <dbReference type="NCBI Taxonomy" id="91928"/>
    <lineage>
        <taxon>Eukaryota</taxon>
        <taxon>Fungi</taxon>
        <taxon>Dikarya</taxon>
        <taxon>Ascomycota</taxon>
        <taxon>Pezizomycotina</taxon>
        <taxon>Eurotiomycetes</taxon>
        <taxon>Chaetothyriomycetidae</taxon>
        <taxon>Chaetothyriales</taxon>
        <taxon>Herpotrichiellaceae</taxon>
        <taxon>Exophiala</taxon>
    </lineage>
</organism>
<evidence type="ECO:0000313" key="6">
    <source>
        <dbReference type="Proteomes" id="UP000053328"/>
    </source>
</evidence>
<dbReference type="PROSITE" id="PS50297">
    <property type="entry name" value="ANK_REP_REGION"/>
    <property type="match status" value="4"/>
</dbReference>
<reference evidence="5 6" key="1">
    <citation type="submission" date="2015-01" db="EMBL/GenBank/DDBJ databases">
        <title>The Genome Sequence of Exophiala spinifera CBS89968.</title>
        <authorList>
            <consortium name="The Broad Institute Genomics Platform"/>
            <person name="Cuomo C."/>
            <person name="de Hoog S."/>
            <person name="Gorbushina A."/>
            <person name="Stielow B."/>
            <person name="Teixiera M."/>
            <person name="Abouelleil A."/>
            <person name="Chapman S.B."/>
            <person name="Priest M."/>
            <person name="Young S.K."/>
            <person name="Wortman J."/>
            <person name="Nusbaum C."/>
            <person name="Birren B."/>
        </authorList>
    </citation>
    <scope>NUCLEOTIDE SEQUENCE [LARGE SCALE GENOMIC DNA]</scope>
    <source>
        <strain evidence="5 6">CBS 89968</strain>
    </source>
</reference>
<feature type="repeat" description="ANK" evidence="3">
    <location>
        <begin position="532"/>
        <end position="559"/>
    </location>
</feature>
<feature type="compositionally biased region" description="Acidic residues" evidence="4">
    <location>
        <begin position="625"/>
        <end position="653"/>
    </location>
</feature>
<dbReference type="PANTHER" id="PTHR24198:SF195">
    <property type="entry name" value="DEATH DOMAIN-CONTAINING PROTEIN"/>
    <property type="match status" value="1"/>
</dbReference>
<protein>
    <recommendedName>
        <fullName evidence="7">Ankyrin repeat protein</fullName>
    </recommendedName>
</protein>
<evidence type="ECO:0008006" key="7">
    <source>
        <dbReference type="Google" id="ProtNLM"/>
    </source>
</evidence>
<evidence type="ECO:0000313" key="5">
    <source>
        <dbReference type="EMBL" id="KIW13836.1"/>
    </source>
</evidence>
<sequence>MELPKPPVPVPEFVDYVNRYPKSQAGVAEAVKPFKAFESKLREVYAQHPDNPAATANYLVPVFDSAPLTIRARDTGQEPSTEQEKYLLPLTDELRRKHESPATVQSLKEFKTNFNVFSESSLVDLDWSNVVVAGSAVVTSLLPVDAPHNESKRALRSYYHEDLAPASDVDIFLYGLNEEQAIDKIKQIEAKIRDSILAETTTIRTKNAITIVSEYPTRHVQIVLRLYKSISEILTGFDVDCSCVAYDGEQVWASPRALAAFMTQINTIDLTRRSPSYENRLSKYSHRGFEVFWPAIDRPRIGPTIFERSFTRVQGLARLLVLEKLPHPNDRDTYLAQRREERGRPPLPRQKRYRHELPGNIKDAQPDDVAEWVEGDEVSNYHTVGIPYGPRYNAKKIEKLLFTKDLLLNAEWNRPKDRETKLHRHPAFFGSVNDVIHDCCGFCPQPTTDADLAAYEEETKVYISGNLTFLKDDPGRQAIGSFNPITDDDWTEMAYVGNTTRLCQAIVDHDLEAVRDWFSSPDVVDVNRRDHTGRTPLHLATLCSTPEIVQCLIEHGARLVSRLYNGMTALHIAAHRGNVQMVKHILKKSATNEEEESQKEEARKEQRRATASGALDKEASKPENESADSFESDEDVDEMEDEDEDEDEDEAFTEESFVKIRGGEEVPDAMAADDKDEPDVFDIDVLAWDSPLSPLHLAILAGHTDVIDLLIDEYGADALLPVKILDSYDRKSARAAILTIVLALELPLQKANETIKTLISHGASPVQADNNHITAIHFAVDHAKASILETLQNADDTAFSNACNFLAVSGWYSSPSIKAPITTAICTRKVEVVQTLLNAGVRPHIDLESFAQAFKRGIKGHVTDDPEQIKTIYQQHVEQPIVLALNMEMIDLVSQLVDMGEDVNTLPTSAHQYLANAHWRGEPKSLLDLVRDRAKSLESSLHPGPEATLEEPKSLGSDERYLSSGQGTYQYWTAYHDLREAKLVEKYQREEYQHQLVSSSIPAENGTQEKHAAIRDTLLKLSKLEQKLISKGAKPFHELHNVEVSDVNLRRNLYAYNPEPRFKNVPYETKISFRVADLTPEKHAKYLMLFEAAWSGDSDTVRSLCLEGSRPLSVAVSDLRSFSPFSIAVLRGHLELATLIVEIATAQYQPDKKSDQYHYTVQAIDDDEDSDYSERESSEDSREVKVLAQLVNDTFTIDDVVALAENVKSKISPETLVKWNCNVDRALAEDADEAKVSEAFGTYRRPTVWMRGNRSAQSWSWFHEAFDSIQNTRRHSLVRYAIFTNDLVLLKFLIKTGTAIAIRKEDEENLKIMNIDQGDFELAVRLGRLEMISEMIRTTGYGLPLQKMFQTSGVKVDEKPQYYQGLTVHGKKRQDWADASRKGGHYRKTESSDLGIPLLVAAFEGNLEATEYFLSDAPLHRYLEFADSFRGDKHIRALAQAKGGLQGSLTAWLGTRSGLALHLAILSVPNKDGSQPTLDYLLKKMPESLELRSANGSTPLHVAFQPNRYYAAKKLIAAGANQATRDENGRNILHSLLDTFDFDKPALLQSVLGMLDRGLVGSLLLERCTGTDPGGLTPISLYLKRINTPTGWEESVKLILSYSQGKDLEKMDGAGDYPLHSLVRRGSLELVKFLVEYSPSLLHWENATGMTPLDVAMAKYLGSLIEHPPNIVNSTSWSVASVPAMDFAAKRGRDQNDDEEGVDNYSDRSTDWQVYRLVESLVAKHPAKRKLVGLHDANEVAKRLAAQQQKKNAEMRRREKLGMNAGSGRGYSYRYQYQNQESTTGPEDEVSLNLVKARRFIPWDEMAWRINEAGEKGIEYEYTRKMGE</sequence>
<evidence type="ECO:0000256" key="3">
    <source>
        <dbReference type="PROSITE-ProRule" id="PRU00023"/>
    </source>
</evidence>
<feature type="region of interest" description="Disordered" evidence="4">
    <location>
        <begin position="589"/>
        <end position="675"/>
    </location>
</feature>
<evidence type="ECO:0000256" key="2">
    <source>
        <dbReference type="ARBA" id="ARBA00023043"/>
    </source>
</evidence>
<evidence type="ECO:0000256" key="4">
    <source>
        <dbReference type="SAM" id="MobiDB-lite"/>
    </source>
</evidence>
<feature type="region of interest" description="Disordered" evidence="4">
    <location>
        <begin position="937"/>
        <end position="960"/>
    </location>
</feature>
<dbReference type="EMBL" id="KN847496">
    <property type="protein sequence ID" value="KIW13836.1"/>
    <property type="molecule type" value="Genomic_DNA"/>
</dbReference>
<dbReference type="SUPFAM" id="SSF48403">
    <property type="entry name" value="Ankyrin repeat"/>
    <property type="match status" value="3"/>
</dbReference>
<feature type="repeat" description="ANK" evidence="3">
    <location>
        <begin position="690"/>
        <end position="712"/>
    </location>
</feature>
<dbReference type="PANTHER" id="PTHR24198">
    <property type="entry name" value="ANKYRIN REPEAT AND PROTEIN KINASE DOMAIN-CONTAINING PROTEIN"/>
    <property type="match status" value="1"/>
</dbReference>
<feature type="repeat" description="ANK" evidence="3">
    <location>
        <begin position="1495"/>
        <end position="1527"/>
    </location>
</feature>
<dbReference type="VEuPathDB" id="FungiDB:PV08_06616"/>
<dbReference type="RefSeq" id="XP_016234052.1">
    <property type="nucleotide sequence ID" value="XM_016380950.1"/>
</dbReference>
<dbReference type="InterPro" id="IPR002110">
    <property type="entry name" value="Ankyrin_rpt"/>
</dbReference>
<dbReference type="Pfam" id="PF00023">
    <property type="entry name" value="Ank"/>
    <property type="match status" value="1"/>
</dbReference>
<dbReference type="PROSITE" id="PS50088">
    <property type="entry name" value="ANK_REPEAT"/>
    <property type="match status" value="4"/>
</dbReference>
<dbReference type="HOGENOM" id="CLU_003548_0_0_1"/>
<proteinExistence type="predicted"/>
<dbReference type="OrthoDB" id="539213at2759"/>
<keyword evidence="6" id="KW-1185">Reference proteome</keyword>
<keyword evidence="1" id="KW-0677">Repeat</keyword>
<dbReference type="Gene3D" id="1.25.40.20">
    <property type="entry name" value="Ankyrin repeat-containing domain"/>
    <property type="match status" value="5"/>
</dbReference>
<keyword evidence="2 3" id="KW-0040">ANK repeat</keyword>
<dbReference type="GeneID" id="27333699"/>
<gene>
    <name evidence="5" type="ORF">PV08_06616</name>
</gene>
<evidence type="ECO:0000256" key="1">
    <source>
        <dbReference type="ARBA" id="ARBA00022737"/>
    </source>
</evidence>
<dbReference type="InterPro" id="IPR036770">
    <property type="entry name" value="Ankyrin_rpt-contain_sf"/>
</dbReference>
<dbReference type="STRING" id="91928.A0A0D1YFJ0"/>
<name>A0A0D1YFJ0_9EURO</name>
<feature type="compositionally biased region" description="Basic and acidic residues" evidence="4">
    <location>
        <begin position="950"/>
        <end position="960"/>
    </location>
</feature>
<dbReference type="Pfam" id="PF12796">
    <property type="entry name" value="Ank_2"/>
    <property type="match status" value="1"/>
</dbReference>
<feature type="compositionally biased region" description="Basic and acidic residues" evidence="4">
    <location>
        <begin position="615"/>
        <end position="624"/>
    </location>
</feature>
<dbReference type="SMART" id="SM00248">
    <property type="entry name" value="ANK"/>
    <property type="match status" value="14"/>
</dbReference>
<accession>A0A0D1YFJ0</accession>
<feature type="repeat" description="ANK" evidence="3">
    <location>
        <begin position="565"/>
        <end position="597"/>
    </location>
</feature>
<feature type="compositionally biased region" description="Basic and acidic residues" evidence="4">
    <location>
        <begin position="599"/>
        <end position="608"/>
    </location>
</feature>